<dbReference type="Gene3D" id="3.30.1490.20">
    <property type="entry name" value="ATP-grasp fold, A domain"/>
    <property type="match status" value="1"/>
</dbReference>
<gene>
    <name evidence="5" type="ORF">ACFMB1_08925</name>
</gene>
<evidence type="ECO:0000256" key="1">
    <source>
        <dbReference type="ARBA" id="ARBA00010871"/>
    </source>
</evidence>
<feature type="domain" description="ATP-grasp" evidence="4">
    <location>
        <begin position="108"/>
        <end position="315"/>
    </location>
</feature>
<dbReference type="SUPFAM" id="SSF56059">
    <property type="entry name" value="Glutathione synthetase ATP-binding domain-like"/>
    <property type="match status" value="1"/>
</dbReference>
<evidence type="ECO:0000313" key="6">
    <source>
        <dbReference type="Proteomes" id="UP001596116"/>
    </source>
</evidence>
<comment type="caution">
    <text evidence="5">The sequence shown here is derived from an EMBL/GenBank/DDBJ whole genome shotgun (WGS) entry which is preliminary data.</text>
</comment>
<organism evidence="5 6">
    <name type="scientific">Hyphococcus aureus</name>
    <dbReference type="NCBI Taxonomy" id="2666033"/>
    <lineage>
        <taxon>Bacteria</taxon>
        <taxon>Pseudomonadati</taxon>
        <taxon>Pseudomonadota</taxon>
        <taxon>Alphaproteobacteria</taxon>
        <taxon>Parvularculales</taxon>
        <taxon>Parvularculaceae</taxon>
        <taxon>Hyphococcus</taxon>
    </lineage>
</organism>
<evidence type="ECO:0000313" key="5">
    <source>
        <dbReference type="EMBL" id="MFC6035663.1"/>
    </source>
</evidence>
<evidence type="ECO:0000256" key="3">
    <source>
        <dbReference type="PROSITE-ProRule" id="PRU00409"/>
    </source>
</evidence>
<dbReference type="Proteomes" id="UP001596116">
    <property type="component" value="Unassembled WGS sequence"/>
</dbReference>
<dbReference type="InterPro" id="IPR011761">
    <property type="entry name" value="ATP-grasp"/>
</dbReference>
<dbReference type="Pfam" id="PF07478">
    <property type="entry name" value="Dala_Dala_lig_C"/>
    <property type="match status" value="1"/>
</dbReference>
<protein>
    <submittedName>
        <fullName evidence="5">D-alanine--D-alanine ligase</fullName>
    </submittedName>
</protein>
<keyword evidence="6" id="KW-1185">Reference proteome</keyword>
<comment type="similarity">
    <text evidence="1">Belongs to the D-alanine--D-alanine ligase family.</text>
</comment>
<dbReference type="EMBL" id="JBHPON010000001">
    <property type="protein sequence ID" value="MFC6035663.1"/>
    <property type="molecule type" value="Genomic_DNA"/>
</dbReference>
<keyword evidence="3" id="KW-0067">ATP-binding</keyword>
<dbReference type="RefSeq" id="WP_379878865.1">
    <property type="nucleotide sequence ID" value="NZ_JBHPON010000001.1"/>
</dbReference>
<dbReference type="GO" id="GO:0016874">
    <property type="term" value="F:ligase activity"/>
    <property type="evidence" value="ECO:0007669"/>
    <property type="project" value="UniProtKB-KW"/>
</dbReference>
<keyword evidence="3" id="KW-0547">Nucleotide-binding</keyword>
<name>A0ABW1KY91_9PROT</name>
<keyword evidence="2 5" id="KW-0436">Ligase</keyword>
<dbReference type="PROSITE" id="PS50975">
    <property type="entry name" value="ATP_GRASP"/>
    <property type="match status" value="1"/>
</dbReference>
<accession>A0ABW1KY91</accession>
<dbReference type="InterPro" id="IPR011095">
    <property type="entry name" value="Dala_Dala_lig_C"/>
</dbReference>
<proteinExistence type="inferred from homology"/>
<dbReference type="Gene3D" id="3.30.470.20">
    <property type="entry name" value="ATP-grasp fold, B domain"/>
    <property type="match status" value="1"/>
</dbReference>
<sequence>MGGYIPVIHGSPADRPDEDDTLRNAGIISRALCARGYDSDILEIDFDLTVIEKLAQKKPLAAFNLVEAIRGNGAHGHIVCAAMDHFGLAYTGAGATAYFQSCSKILSKQVLQAAGLLAPHCWMGQAPPAGAGKVIIKSVSEHASFGMDQQSVIDASQAADEIARREQKFGGRFFAEEYVHGREFNIAVLETADGLRVLPMAEMTFDALPEGVLPIVDYAAKWDENSPSYHLTRRRFGVEQDEPALARRLQMMTLDCWRAADLAGYARVDFRVDDKGAPFILEFNTNPCLAPEAGFAAALCEAGLSFEDGVEAIVLAALRRRGC</sequence>
<reference evidence="5 6" key="1">
    <citation type="submission" date="2024-09" db="EMBL/GenBank/DDBJ databases">
        <authorList>
            <person name="Zhang Z.-H."/>
        </authorList>
    </citation>
    <scope>NUCLEOTIDE SEQUENCE [LARGE SCALE GENOMIC DNA]</scope>
    <source>
        <strain evidence="5 6">HHTR114</strain>
    </source>
</reference>
<evidence type="ECO:0000259" key="4">
    <source>
        <dbReference type="PROSITE" id="PS50975"/>
    </source>
</evidence>
<dbReference type="InterPro" id="IPR013815">
    <property type="entry name" value="ATP_grasp_subdomain_1"/>
</dbReference>
<evidence type="ECO:0000256" key="2">
    <source>
        <dbReference type="ARBA" id="ARBA00022598"/>
    </source>
</evidence>
<dbReference type="PANTHER" id="PTHR23132">
    <property type="entry name" value="D-ALANINE--D-ALANINE LIGASE"/>
    <property type="match status" value="1"/>
</dbReference>
<dbReference type="PANTHER" id="PTHR23132:SF23">
    <property type="entry name" value="D-ALANINE--D-ALANINE LIGASE B"/>
    <property type="match status" value="1"/>
</dbReference>